<feature type="signal peptide" evidence="4">
    <location>
        <begin position="1"/>
        <end position="36"/>
    </location>
</feature>
<evidence type="ECO:0000259" key="5">
    <source>
        <dbReference type="PROSITE" id="PS50041"/>
    </source>
</evidence>
<dbReference type="InterPro" id="IPR018378">
    <property type="entry name" value="C-type_lectin_CS"/>
</dbReference>
<feature type="region of interest" description="Disordered" evidence="2">
    <location>
        <begin position="947"/>
        <end position="1011"/>
    </location>
</feature>
<dbReference type="SUPFAM" id="SSF56436">
    <property type="entry name" value="C-type lectin-like"/>
    <property type="match status" value="5"/>
</dbReference>
<accession>A0A1I7YGP4</accession>
<evidence type="ECO:0000256" key="4">
    <source>
        <dbReference type="SAM" id="SignalP"/>
    </source>
</evidence>
<dbReference type="InterPro" id="IPR001304">
    <property type="entry name" value="C-type_lectin-like"/>
</dbReference>
<evidence type="ECO:0000256" key="3">
    <source>
        <dbReference type="SAM" id="Phobius"/>
    </source>
</evidence>
<name>A0A1I7YGP4_9BILA</name>
<dbReference type="PANTHER" id="PTHR22803">
    <property type="entry name" value="MANNOSE, PHOSPHOLIPASE, LECTIN RECEPTOR RELATED"/>
    <property type="match status" value="1"/>
</dbReference>
<keyword evidence="1" id="KW-1015">Disulfide bond</keyword>
<evidence type="ECO:0000256" key="1">
    <source>
        <dbReference type="ARBA" id="ARBA00023157"/>
    </source>
</evidence>
<feature type="transmembrane region" description="Helical" evidence="3">
    <location>
        <begin position="1015"/>
        <end position="1037"/>
    </location>
</feature>
<dbReference type="InterPro" id="IPR050111">
    <property type="entry name" value="C-type_lectin/snaclec_domain"/>
</dbReference>
<protein>
    <submittedName>
        <fullName evidence="7">C-type lectin domain-containing protein</fullName>
    </submittedName>
</protein>
<feature type="compositionally biased region" description="Basic and acidic residues" evidence="2">
    <location>
        <begin position="947"/>
        <end position="971"/>
    </location>
</feature>
<feature type="domain" description="C-type lectin" evidence="5">
    <location>
        <begin position="656"/>
        <end position="790"/>
    </location>
</feature>
<dbReference type="AlphaFoldDB" id="A0A1I7YGP4"/>
<reference evidence="7" key="1">
    <citation type="submission" date="2016-11" db="UniProtKB">
        <authorList>
            <consortium name="WormBaseParasite"/>
        </authorList>
    </citation>
    <scope>IDENTIFICATION</scope>
</reference>
<evidence type="ECO:0000313" key="6">
    <source>
        <dbReference type="Proteomes" id="UP000095287"/>
    </source>
</evidence>
<keyword evidence="3" id="KW-0812">Transmembrane</keyword>
<feature type="domain" description="C-type lectin" evidence="5">
    <location>
        <begin position="88"/>
        <end position="239"/>
    </location>
</feature>
<keyword evidence="6" id="KW-1185">Reference proteome</keyword>
<dbReference type="InterPro" id="IPR016187">
    <property type="entry name" value="CTDL_fold"/>
</dbReference>
<dbReference type="Proteomes" id="UP000095287">
    <property type="component" value="Unplaced"/>
</dbReference>
<dbReference type="Gene3D" id="3.10.100.10">
    <property type="entry name" value="Mannose-Binding Protein A, subunit A"/>
    <property type="match status" value="5"/>
</dbReference>
<dbReference type="PROSITE" id="PS00615">
    <property type="entry name" value="C_TYPE_LECTIN_1"/>
    <property type="match status" value="1"/>
</dbReference>
<sequence length="1065" mass="121714">MIGRPHKQAQSLIAVAGAAVMRRLLLLLLCAGWLRATPSQEATQDETEQFGVEYVDELPNDEELPRISVCDFGWSKFGAKKDDQFQWCIRSFDYYKNDWDHADNICMHYNGRLVSVDDVALFSVLEDEVLASIENSYTFRRTNHGSHFQMWVGLGQVCPKHSDKAEELPTLRWTDGRRFDPNKEDKVVGVELLKDKVKNETSGHEKLCVALDLSLRKDPSDTSTFTLTTCDEVKPFICMKSAMKRQPSSTASGFIPLPAFDRTPEEIFKNHNDNDELTKEDPCGADPSWCPLERKEAKGASEGIMCYRVLRRNEHFKKADELCEKHNGKLASVHDSYQRDFLGQLAAFGIRNIGEDRSMYWIGLHQNNAERSLSWSDGTVMNYFGDLSFPKDAKEAEMNENGNCFALRLVYDAETKKAYNTWMRQRCDNRLMGICQKKGYGYEEKKTKGHKVWKHENTKCPEGMSLYNSMCYRVHGTEKGEAVTFEEARKKCPNDGKLVSITDPFEQAFVLYLLGEAKTDAWIGMEIKSGRMMWLDQEPISFTKFAPSHRMIKVNPEKYLLQNDKTMGFTQDACVSMDGTEMVGYWDTTFSQQSNVRAIFGALMTQSLKEDPVLNDTCDKKKMPYICEQFAEKSDAKEEEEKLPLDAKCETLVATSTTYCFLRSTVQNPLSYKEAQNQCKDLQNMDEFKHFFDGGDQQSQVAVVDDIIEWSFLMAHAFHHRMNEFWMGYHFKEETGFSRVDKGQINIGPWGPEEPNTRNGNCVQTRLGRQEVGAFWEMDNCKREKPVVCRITDKLPTPIDNATKCPKGKDNWIKGKTRCYFLNSNASMISTGYKADHDCFRYHNASLASFPTVEDFNAFKNYYHAAQLVVESAFIGLVNQDGHYGYTDHSPVSYTNWAPGEPSPSRGRIAREDCVHMKLSGEYQWQNENCWTSKHYICSVAIEMVQSDKKDEGKGEEKAEKPAPSKKKNEADQNPPLPPETEEDSKVDPEPARPAPDTAPRPSNADEHREESSNWVTVTLLGLLVVVICSTVVVYRLRRKHIAARMREHQIMQFDTLQNEDDEGL</sequence>
<feature type="chain" id="PRO_5009312130" evidence="4">
    <location>
        <begin position="37"/>
        <end position="1065"/>
    </location>
</feature>
<evidence type="ECO:0000256" key="2">
    <source>
        <dbReference type="SAM" id="MobiDB-lite"/>
    </source>
</evidence>
<feature type="domain" description="C-type lectin" evidence="5">
    <location>
        <begin position="467"/>
        <end position="587"/>
    </location>
</feature>
<feature type="domain" description="C-type lectin" evidence="5">
    <location>
        <begin position="302"/>
        <end position="436"/>
    </location>
</feature>
<dbReference type="CDD" id="cd00037">
    <property type="entry name" value="CLECT"/>
    <property type="match status" value="5"/>
</dbReference>
<dbReference type="SMART" id="SM00034">
    <property type="entry name" value="CLECT"/>
    <property type="match status" value="5"/>
</dbReference>
<evidence type="ECO:0000313" key="7">
    <source>
        <dbReference type="WBParaSite" id="L893_g15928.t1"/>
    </source>
</evidence>
<dbReference type="WBParaSite" id="L893_g15928.t1">
    <property type="protein sequence ID" value="L893_g15928.t1"/>
    <property type="gene ID" value="L893_g15928"/>
</dbReference>
<dbReference type="Pfam" id="PF00059">
    <property type="entry name" value="Lectin_C"/>
    <property type="match status" value="5"/>
</dbReference>
<dbReference type="PROSITE" id="PS50041">
    <property type="entry name" value="C_TYPE_LECTIN_2"/>
    <property type="match status" value="5"/>
</dbReference>
<keyword evidence="3" id="KW-0472">Membrane</keyword>
<proteinExistence type="predicted"/>
<feature type="domain" description="C-type lectin" evidence="5">
    <location>
        <begin position="815"/>
        <end position="939"/>
    </location>
</feature>
<organism evidence="6 7">
    <name type="scientific">Steinernema glaseri</name>
    <dbReference type="NCBI Taxonomy" id="37863"/>
    <lineage>
        <taxon>Eukaryota</taxon>
        <taxon>Metazoa</taxon>
        <taxon>Ecdysozoa</taxon>
        <taxon>Nematoda</taxon>
        <taxon>Chromadorea</taxon>
        <taxon>Rhabditida</taxon>
        <taxon>Tylenchina</taxon>
        <taxon>Panagrolaimomorpha</taxon>
        <taxon>Strongyloidoidea</taxon>
        <taxon>Steinernematidae</taxon>
        <taxon>Steinernema</taxon>
    </lineage>
</organism>
<dbReference type="InterPro" id="IPR016186">
    <property type="entry name" value="C-type_lectin-like/link_sf"/>
</dbReference>
<keyword evidence="3" id="KW-1133">Transmembrane helix</keyword>
<keyword evidence="4" id="KW-0732">Signal</keyword>